<organism evidence="1 2">
    <name type="scientific">Candidatus Nitrosotenuis uzonensis</name>
    <dbReference type="NCBI Taxonomy" id="1407055"/>
    <lineage>
        <taxon>Archaea</taxon>
        <taxon>Nitrososphaerota</taxon>
        <taxon>Candidatus Nitrosotenuis</taxon>
    </lineage>
</organism>
<proteinExistence type="predicted"/>
<dbReference type="EMBL" id="CBTY010000008">
    <property type="protein sequence ID" value="CDI05751.1"/>
    <property type="molecule type" value="Genomic_DNA"/>
</dbReference>
<dbReference type="RefSeq" id="WP_052370077.1">
    <property type="nucleotide sequence ID" value="NZ_CBTY010000008.1"/>
</dbReference>
<reference evidence="1 2" key="1">
    <citation type="journal article" date="2013" name="PLoS ONE">
        <title>Enrichment and Genome Sequence of the Group I.1a Ammonia-Oxidizing Archaeon ?Ca. Nitrosotenuis uzonensis? Representing a Clade Globally.</title>
        <authorList>
            <person name="Lebedeva E.V."/>
            <person name="Hatzenpichler R."/>
            <person name="Pelletier E."/>
            <person name="Schuster N."/>
            <person name="Hauzmayer S."/>
            <person name="Bulaev A."/>
            <person name="Grigor'eva N.V."/>
            <person name="Galushko A."/>
            <person name="Schmid M."/>
            <person name="Palatinszky M."/>
            <person name="Le Paslier D."/>
            <person name="Daims H."/>
            <person name="Wagner M."/>
        </authorList>
    </citation>
    <scope>NUCLEOTIDE SEQUENCE [LARGE SCALE GENOMIC DNA]</scope>
    <source>
        <strain evidence="1 2">N4</strain>
    </source>
</reference>
<dbReference type="OrthoDB" id="11747at2157"/>
<dbReference type="Proteomes" id="UP000018159">
    <property type="component" value="Unassembled WGS sequence"/>
</dbReference>
<name>V6ASQ8_9ARCH</name>
<dbReference type="STRING" id="1407055.NITUZ_30443"/>
<sequence>MNKKLILAAVATIFAFGIGLSVVQNVHVSEKYSQIFHVDALFDPEKKSVQITFDDTTKKTKRVTLEILGMESSFQRIFESSSFTTYVPFGSAPQYGWRSMPVTFVAEHEELGKIGIKIDIHNVGEPRGSIIFSQLD</sequence>
<keyword evidence="2" id="KW-1185">Reference proteome</keyword>
<protein>
    <submittedName>
        <fullName evidence="1">Uncharacterized protein</fullName>
    </submittedName>
</protein>
<accession>V6ASQ8</accession>
<gene>
    <name evidence="1" type="ORF">NITUZ_30443</name>
</gene>
<comment type="caution">
    <text evidence="1">The sequence shown here is derived from an EMBL/GenBank/DDBJ whole genome shotgun (WGS) entry which is preliminary data.</text>
</comment>
<evidence type="ECO:0000313" key="2">
    <source>
        <dbReference type="Proteomes" id="UP000018159"/>
    </source>
</evidence>
<evidence type="ECO:0000313" key="1">
    <source>
        <dbReference type="EMBL" id="CDI05751.1"/>
    </source>
</evidence>
<dbReference type="AlphaFoldDB" id="V6ASQ8"/>